<evidence type="ECO:0000259" key="2">
    <source>
        <dbReference type="SMART" id="SM00899"/>
    </source>
</evidence>
<accession>A0ABS3HQJ6</accession>
<dbReference type="Pfam" id="PF04023">
    <property type="entry name" value="FeoA"/>
    <property type="match status" value="2"/>
</dbReference>
<keyword evidence="4" id="KW-1185">Reference proteome</keyword>
<evidence type="ECO:0000256" key="1">
    <source>
        <dbReference type="ARBA" id="ARBA00023004"/>
    </source>
</evidence>
<dbReference type="SUPFAM" id="SSF50037">
    <property type="entry name" value="C-terminal domain of transcriptional repressors"/>
    <property type="match status" value="2"/>
</dbReference>
<reference evidence="3 4" key="1">
    <citation type="submission" date="2021-03" db="EMBL/GenBank/DDBJ databases">
        <title>Enterococcal diversity collection.</title>
        <authorList>
            <person name="Gilmore M.S."/>
            <person name="Schwartzman J."/>
            <person name="Van Tyne D."/>
            <person name="Martin M."/>
            <person name="Earl A.M."/>
            <person name="Manson A.L."/>
            <person name="Straub T."/>
            <person name="Salamzade R."/>
            <person name="Saavedra J."/>
            <person name="Lebreton F."/>
            <person name="Prichula J."/>
            <person name="Schaufler K."/>
            <person name="Gaca A."/>
            <person name="Sgardioli B."/>
            <person name="Wagenaar J."/>
            <person name="Strong T."/>
        </authorList>
    </citation>
    <scope>NUCLEOTIDE SEQUENCE [LARGE SCALE GENOMIC DNA]</scope>
    <source>
        <strain evidence="3 4">DIV0080</strain>
    </source>
</reference>
<dbReference type="InterPro" id="IPR007167">
    <property type="entry name" value="Fe-transptr_FeoA-like"/>
</dbReference>
<feature type="domain" description="Ferrous iron transporter FeoA-like" evidence="2">
    <location>
        <begin position="2"/>
        <end position="73"/>
    </location>
</feature>
<dbReference type="PANTHER" id="PTHR42954:SF2">
    <property type="entry name" value="FE(2+) TRANSPORT PROTEIN A"/>
    <property type="match status" value="1"/>
</dbReference>
<dbReference type="Gene3D" id="2.30.30.90">
    <property type="match status" value="2"/>
</dbReference>
<dbReference type="InterPro" id="IPR052713">
    <property type="entry name" value="FeoA"/>
</dbReference>
<proteinExistence type="predicted"/>
<dbReference type="InterPro" id="IPR038157">
    <property type="entry name" value="FeoA_core_dom"/>
</dbReference>
<evidence type="ECO:0000313" key="3">
    <source>
        <dbReference type="EMBL" id="MBO0476023.1"/>
    </source>
</evidence>
<dbReference type="RefSeq" id="WP_206964887.1">
    <property type="nucleotide sequence ID" value="NZ_JAFLVX010000009.1"/>
</dbReference>
<feature type="domain" description="Ferrous iron transporter FeoA-like" evidence="2">
    <location>
        <begin position="84"/>
        <end position="156"/>
    </location>
</feature>
<dbReference type="PANTHER" id="PTHR42954">
    <property type="entry name" value="FE(2+) TRANSPORT PROTEIN A"/>
    <property type="match status" value="1"/>
</dbReference>
<dbReference type="InterPro" id="IPR008988">
    <property type="entry name" value="Transcriptional_repressor_C"/>
</dbReference>
<protein>
    <submittedName>
        <fullName evidence="3">Ferrous iron transport protein A</fullName>
    </submittedName>
</protein>
<dbReference type="SMART" id="SM00899">
    <property type="entry name" value="FeoA"/>
    <property type="match status" value="2"/>
</dbReference>
<dbReference type="Proteomes" id="UP000664857">
    <property type="component" value="Unassembled WGS sequence"/>
</dbReference>
<gene>
    <name evidence="3" type="ORF">DOK76_03005</name>
</gene>
<comment type="caution">
    <text evidence="3">The sequence shown here is derived from an EMBL/GenBank/DDBJ whole genome shotgun (WGS) entry which is preliminary data.</text>
</comment>
<sequence>MAVLVDGEMNHEYLFMGFSGNSSYEKELTQLGLVSGTTIEILSRKDQSQLVIHFSGTTLGIDEAVAKHILIEHKDSGEKRSQTVSLNTLKPGEVGTISHITGQNILKRRLMDMGMTQGTPIKLVKVAPLGDPMELKIRGYQLSIRKSDAELIFIERG</sequence>
<dbReference type="EMBL" id="JAFLVX010000009">
    <property type="protein sequence ID" value="MBO0476023.1"/>
    <property type="molecule type" value="Genomic_DNA"/>
</dbReference>
<name>A0ABS3HQJ6_9ENTE</name>
<organism evidence="3 4">
    <name type="scientific">Candidatus Vagococcus giribetii</name>
    <dbReference type="NCBI Taxonomy" id="2230876"/>
    <lineage>
        <taxon>Bacteria</taxon>
        <taxon>Bacillati</taxon>
        <taxon>Bacillota</taxon>
        <taxon>Bacilli</taxon>
        <taxon>Lactobacillales</taxon>
        <taxon>Enterococcaceae</taxon>
        <taxon>Vagococcus</taxon>
    </lineage>
</organism>
<keyword evidence="1" id="KW-0408">Iron</keyword>
<evidence type="ECO:0000313" key="4">
    <source>
        <dbReference type="Proteomes" id="UP000664857"/>
    </source>
</evidence>